<evidence type="ECO:0000313" key="6">
    <source>
        <dbReference type="Proteomes" id="UP000238296"/>
    </source>
</evidence>
<dbReference type="GO" id="GO:0003700">
    <property type="term" value="F:DNA-binding transcription factor activity"/>
    <property type="evidence" value="ECO:0007669"/>
    <property type="project" value="InterPro"/>
</dbReference>
<dbReference type="Pfam" id="PF12802">
    <property type="entry name" value="MarR_2"/>
    <property type="match status" value="1"/>
</dbReference>
<evidence type="ECO:0000313" key="5">
    <source>
        <dbReference type="EMBL" id="PQM44211.1"/>
    </source>
</evidence>
<dbReference type="CDD" id="cd00090">
    <property type="entry name" value="HTH_ARSR"/>
    <property type="match status" value="1"/>
</dbReference>
<dbReference type="SMART" id="SM00347">
    <property type="entry name" value="HTH_MARR"/>
    <property type="match status" value="1"/>
</dbReference>
<dbReference type="PANTHER" id="PTHR35790">
    <property type="entry name" value="HTH-TYPE TRANSCRIPTIONAL REGULATOR PCHR"/>
    <property type="match status" value="1"/>
</dbReference>
<keyword evidence="2" id="KW-0238">DNA-binding</keyword>
<comment type="caution">
    <text evidence="5">The sequence shown here is derived from an EMBL/GenBank/DDBJ whole genome shotgun (WGS) entry which is preliminary data.</text>
</comment>
<reference evidence="5 6" key="1">
    <citation type="journal article" date="2017" name="Int. J. Syst. Evol. Microbiol.">
        <title>Mycobacterium talmoniae sp. nov., a slowly growing mycobacterium isolated from human respiratory samples.</title>
        <authorList>
            <person name="Davidson R.M."/>
            <person name="DeGroote M.A."/>
            <person name="Marola J.L."/>
            <person name="Buss S."/>
            <person name="Jones V."/>
            <person name="McNeil M.R."/>
            <person name="Freifeld A.G."/>
            <person name="Elaine Epperson L."/>
            <person name="Hasan N.A."/>
            <person name="Jackson M."/>
            <person name="Iwen P.C."/>
            <person name="Salfinger M."/>
            <person name="Strong M."/>
        </authorList>
    </citation>
    <scope>NUCLEOTIDE SEQUENCE [LARGE SCALE GENOMIC DNA]</scope>
    <source>
        <strain evidence="5 6">ATCC BAA-2683</strain>
    </source>
</reference>
<dbReference type="InterPro" id="IPR011991">
    <property type="entry name" value="ArsR-like_HTH"/>
</dbReference>
<protein>
    <recommendedName>
        <fullName evidence="4">HTH marR-type domain-containing protein</fullName>
    </recommendedName>
</protein>
<dbReference type="AlphaFoldDB" id="A0A2S8BC39"/>
<dbReference type="InterPro" id="IPR036390">
    <property type="entry name" value="WH_DNA-bd_sf"/>
</dbReference>
<evidence type="ECO:0000259" key="4">
    <source>
        <dbReference type="PROSITE" id="PS50995"/>
    </source>
</evidence>
<feature type="domain" description="HTH marR-type" evidence="4">
    <location>
        <begin position="23"/>
        <end position="171"/>
    </location>
</feature>
<sequence length="181" mass="19859">METYSGSRGDGKMVSMKTKAAAIAEISALIQAVGDKFDSSDVDAERDFMAQHCPPRLLPLVHDIPTLSIHLLDHITEEPINLVELAARSGQLKGTVSKHVQRLVEAGLVQRSSVPGNRKEIALSLSADGQIVALAHRRLHEEMNRGMQDFLSRYTRAELATVTKILGDLLRSERVGVRLVT</sequence>
<keyword evidence="3" id="KW-0804">Transcription</keyword>
<evidence type="ECO:0000256" key="3">
    <source>
        <dbReference type="ARBA" id="ARBA00023163"/>
    </source>
</evidence>
<name>A0A2S8BC39_9MYCO</name>
<dbReference type="InterPro" id="IPR000835">
    <property type="entry name" value="HTH_MarR-typ"/>
</dbReference>
<dbReference type="PROSITE" id="PS50995">
    <property type="entry name" value="HTH_MARR_2"/>
    <property type="match status" value="1"/>
</dbReference>
<dbReference type="InterPro" id="IPR052067">
    <property type="entry name" value="Metal_resp_HTH_trans_reg"/>
</dbReference>
<dbReference type="Gene3D" id="1.10.10.10">
    <property type="entry name" value="Winged helix-like DNA-binding domain superfamily/Winged helix DNA-binding domain"/>
    <property type="match status" value="1"/>
</dbReference>
<keyword evidence="1" id="KW-0805">Transcription regulation</keyword>
<dbReference type="EMBL" id="PPEA01000905">
    <property type="protein sequence ID" value="PQM44211.1"/>
    <property type="molecule type" value="Genomic_DNA"/>
</dbReference>
<evidence type="ECO:0000256" key="2">
    <source>
        <dbReference type="ARBA" id="ARBA00023125"/>
    </source>
</evidence>
<evidence type="ECO:0000256" key="1">
    <source>
        <dbReference type="ARBA" id="ARBA00023015"/>
    </source>
</evidence>
<dbReference type="InterPro" id="IPR023187">
    <property type="entry name" value="Tscrpt_reg_MarR-type_CS"/>
</dbReference>
<dbReference type="InterPro" id="IPR036388">
    <property type="entry name" value="WH-like_DNA-bd_sf"/>
</dbReference>
<dbReference type="SUPFAM" id="SSF46785">
    <property type="entry name" value="Winged helix' DNA-binding domain"/>
    <property type="match status" value="1"/>
</dbReference>
<dbReference type="PANTHER" id="PTHR35790:SF4">
    <property type="entry name" value="HTH-TYPE TRANSCRIPTIONAL REGULATOR PCHR"/>
    <property type="match status" value="1"/>
</dbReference>
<dbReference type="PROSITE" id="PS01117">
    <property type="entry name" value="HTH_MARR_1"/>
    <property type="match status" value="1"/>
</dbReference>
<dbReference type="Proteomes" id="UP000238296">
    <property type="component" value="Unassembled WGS sequence"/>
</dbReference>
<gene>
    <name evidence="5" type="ORF">C1Y40_05629</name>
</gene>
<proteinExistence type="predicted"/>
<dbReference type="GO" id="GO:0003677">
    <property type="term" value="F:DNA binding"/>
    <property type="evidence" value="ECO:0007669"/>
    <property type="project" value="UniProtKB-KW"/>
</dbReference>
<organism evidence="5 6">
    <name type="scientific">Mycobacterium talmoniae</name>
    <dbReference type="NCBI Taxonomy" id="1858794"/>
    <lineage>
        <taxon>Bacteria</taxon>
        <taxon>Bacillati</taxon>
        <taxon>Actinomycetota</taxon>
        <taxon>Actinomycetes</taxon>
        <taxon>Mycobacteriales</taxon>
        <taxon>Mycobacteriaceae</taxon>
        <taxon>Mycobacterium</taxon>
    </lineage>
</organism>
<accession>A0A2S8BC39</accession>